<sequence length="106" mass="12365">MKKKNHYISMNTNSNPKPSDKVLQYAFNYSLVEDKPIITDYWLDSHSDKCFIGIKENNEKFLVKNKEEYTSTIVKLPKLDTPDEYIAITENSIYIVSSKIGKRKVK</sequence>
<reference evidence="1" key="1">
    <citation type="journal article" date="2020" name="Nature">
        <title>Giant virus diversity and host interactions through global metagenomics.</title>
        <authorList>
            <person name="Schulz F."/>
            <person name="Roux S."/>
            <person name="Paez-Espino D."/>
            <person name="Jungbluth S."/>
            <person name="Walsh D.A."/>
            <person name="Denef V.J."/>
            <person name="McMahon K.D."/>
            <person name="Konstantinidis K.T."/>
            <person name="Eloe-Fadrosh E.A."/>
            <person name="Kyrpides N.C."/>
            <person name="Woyke T."/>
        </authorList>
    </citation>
    <scope>NUCLEOTIDE SEQUENCE</scope>
    <source>
        <strain evidence="1">GVMAG-M-3300023179-71</strain>
    </source>
</reference>
<dbReference type="AlphaFoldDB" id="A0A6C0H5A3"/>
<evidence type="ECO:0000313" key="1">
    <source>
        <dbReference type="EMBL" id="QHT75742.1"/>
    </source>
</evidence>
<protein>
    <submittedName>
        <fullName evidence="1">Uncharacterized protein</fullName>
    </submittedName>
</protein>
<accession>A0A6C0H5A3</accession>
<proteinExistence type="predicted"/>
<dbReference type="EMBL" id="MN739881">
    <property type="protein sequence ID" value="QHT75742.1"/>
    <property type="molecule type" value="Genomic_DNA"/>
</dbReference>
<name>A0A6C0H5A3_9ZZZZ</name>
<organism evidence="1">
    <name type="scientific">viral metagenome</name>
    <dbReference type="NCBI Taxonomy" id="1070528"/>
    <lineage>
        <taxon>unclassified sequences</taxon>
        <taxon>metagenomes</taxon>
        <taxon>organismal metagenomes</taxon>
    </lineage>
</organism>